<feature type="domain" description="Beta-lactamase class A catalytic" evidence="6">
    <location>
        <begin position="1"/>
        <end position="215"/>
    </location>
</feature>
<comment type="caution">
    <text evidence="7">The sequence shown here is derived from an EMBL/GenBank/DDBJ whole genome shotgun (WGS) entry which is preliminary data.</text>
</comment>
<dbReference type="GO" id="GO:0046677">
    <property type="term" value="P:response to antibiotic"/>
    <property type="evidence" value="ECO:0007669"/>
    <property type="project" value="UniProtKB-UniRule"/>
</dbReference>
<dbReference type="NCBIfam" id="NF033103">
    <property type="entry name" value="bla_class_A"/>
    <property type="match status" value="1"/>
</dbReference>
<dbReference type="Gene3D" id="3.40.710.10">
    <property type="entry name" value="DD-peptidase/beta-lactamase superfamily"/>
    <property type="match status" value="1"/>
</dbReference>
<dbReference type="GO" id="GO:0030655">
    <property type="term" value="P:beta-lactam antibiotic catabolic process"/>
    <property type="evidence" value="ECO:0007669"/>
    <property type="project" value="InterPro"/>
</dbReference>
<dbReference type="EC" id="3.5.2.6" evidence="2 5"/>
<evidence type="ECO:0000259" key="6">
    <source>
        <dbReference type="Pfam" id="PF13354"/>
    </source>
</evidence>
<evidence type="ECO:0000313" key="7">
    <source>
        <dbReference type="EMBL" id="KDN80976.1"/>
    </source>
</evidence>
<dbReference type="InterPro" id="IPR000871">
    <property type="entry name" value="Beta-lactam_class-A"/>
</dbReference>
<proteinExistence type="inferred from homology"/>
<organism evidence="7 8">
    <name type="scientific">Kitasatospora cheerisanensis KCTC 2395</name>
    <dbReference type="NCBI Taxonomy" id="1348663"/>
    <lineage>
        <taxon>Bacteria</taxon>
        <taxon>Bacillati</taxon>
        <taxon>Actinomycetota</taxon>
        <taxon>Actinomycetes</taxon>
        <taxon>Kitasatosporales</taxon>
        <taxon>Streptomycetaceae</taxon>
        <taxon>Kitasatospora</taxon>
    </lineage>
</organism>
<evidence type="ECO:0000313" key="8">
    <source>
        <dbReference type="Proteomes" id="UP000027178"/>
    </source>
</evidence>
<evidence type="ECO:0000256" key="5">
    <source>
        <dbReference type="RuleBase" id="RU361140"/>
    </source>
</evidence>
<gene>
    <name evidence="7" type="ORF">KCH_73290</name>
</gene>
<evidence type="ECO:0000256" key="4">
    <source>
        <dbReference type="ARBA" id="ARBA00023251"/>
    </source>
</evidence>
<reference evidence="7 8" key="1">
    <citation type="submission" date="2014-05" db="EMBL/GenBank/DDBJ databases">
        <title>Draft Genome Sequence of Kitasatospora cheerisanensis KCTC 2395.</title>
        <authorList>
            <person name="Nam D.H."/>
        </authorList>
    </citation>
    <scope>NUCLEOTIDE SEQUENCE [LARGE SCALE GENOMIC DNA]</scope>
    <source>
        <strain evidence="7 8">KCTC 2395</strain>
    </source>
</reference>
<dbReference type="InterPro" id="IPR012338">
    <property type="entry name" value="Beta-lactam/transpept-like"/>
</dbReference>
<dbReference type="Pfam" id="PF13354">
    <property type="entry name" value="Beta-lactamase2"/>
    <property type="match status" value="1"/>
</dbReference>
<comment type="similarity">
    <text evidence="1 5">Belongs to the class-A beta-lactamase family.</text>
</comment>
<protein>
    <recommendedName>
        <fullName evidence="2 5">Beta-lactamase</fullName>
        <ecNumber evidence="2 5">3.5.2.6</ecNumber>
    </recommendedName>
</protein>
<dbReference type="Proteomes" id="UP000027178">
    <property type="component" value="Unassembled WGS sequence"/>
</dbReference>
<evidence type="ECO:0000256" key="3">
    <source>
        <dbReference type="ARBA" id="ARBA00022801"/>
    </source>
</evidence>
<dbReference type="GO" id="GO:0008800">
    <property type="term" value="F:beta-lactamase activity"/>
    <property type="evidence" value="ECO:0007669"/>
    <property type="project" value="UniProtKB-UniRule"/>
</dbReference>
<dbReference type="AlphaFoldDB" id="A0A066YSA8"/>
<dbReference type="InterPro" id="IPR045155">
    <property type="entry name" value="Beta-lactam_cat"/>
</dbReference>
<evidence type="ECO:0000256" key="1">
    <source>
        <dbReference type="ARBA" id="ARBA00009009"/>
    </source>
</evidence>
<dbReference type="InterPro" id="IPR023650">
    <property type="entry name" value="Beta-lactam_class-A_AS"/>
</dbReference>
<evidence type="ECO:0000256" key="2">
    <source>
        <dbReference type="ARBA" id="ARBA00012865"/>
    </source>
</evidence>
<dbReference type="HOGENOM" id="CLU_031960_6_2_11"/>
<name>A0A066YSA8_9ACTN</name>
<dbReference type="PANTHER" id="PTHR35333:SF3">
    <property type="entry name" value="BETA-LACTAMASE-TYPE TRANSPEPTIDASE FOLD CONTAINING PROTEIN"/>
    <property type="match status" value="1"/>
</dbReference>
<keyword evidence="8" id="KW-1185">Reference proteome</keyword>
<dbReference type="EMBL" id="JNBY01000158">
    <property type="protein sequence ID" value="KDN80976.1"/>
    <property type="molecule type" value="Genomic_DNA"/>
</dbReference>
<dbReference type="PROSITE" id="PS00146">
    <property type="entry name" value="BETA_LACTAMASE_A"/>
    <property type="match status" value="1"/>
</dbReference>
<comment type="catalytic activity">
    <reaction evidence="5">
        <text>a beta-lactam + H2O = a substituted beta-amino acid</text>
        <dbReference type="Rhea" id="RHEA:20401"/>
        <dbReference type="ChEBI" id="CHEBI:15377"/>
        <dbReference type="ChEBI" id="CHEBI:35627"/>
        <dbReference type="ChEBI" id="CHEBI:140347"/>
        <dbReference type="EC" id="3.5.2.6"/>
    </reaction>
</comment>
<dbReference type="PRINTS" id="PR00118">
    <property type="entry name" value="BLACTAMASEA"/>
</dbReference>
<keyword evidence="4 5" id="KW-0046">Antibiotic resistance</keyword>
<sequence length="243" mass="25751">MYVLDTGSGREVAHRADERFAFASTSKALVGGALLRRASDADLERVVTYRQQDVLAWAPVTSQHLATGMKLRDLLAASLDHSDNTAANLVMAEVGGPAAVQQALRDLGDSTTDVSRTEPALNEAVPGDRRDTSTPRVLADDLRQYLLGDVLPPARRQLLTDLMLANTTGGPYIRAGVPAGWQVADRTGNGGYGTRNDLAVVWPGGGRKPLVVAVLSDRSRPDAPSNDTLLAEATEAALDLLAS</sequence>
<dbReference type="PATRIC" id="fig|1348663.4.peg.7084"/>
<dbReference type="PANTHER" id="PTHR35333">
    <property type="entry name" value="BETA-LACTAMASE"/>
    <property type="match status" value="1"/>
</dbReference>
<keyword evidence="3 5" id="KW-0378">Hydrolase</keyword>
<dbReference type="SUPFAM" id="SSF56601">
    <property type="entry name" value="beta-lactamase/transpeptidase-like"/>
    <property type="match status" value="1"/>
</dbReference>
<dbReference type="eggNOG" id="COG2367">
    <property type="taxonomic scope" value="Bacteria"/>
</dbReference>
<accession>A0A066YSA8</accession>